<dbReference type="InterPro" id="IPR036249">
    <property type="entry name" value="Thioredoxin-like_sf"/>
</dbReference>
<dbReference type="Pfam" id="PF07970">
    <property type="entry name" value="COPIIcoated_ERV"/>
    <property type="match status" value="1"/>
</dbReference>
<evidence type="ECO:0000256" key="4">
    <source>
        <dbReference type="ARBA" id="ARBA00022989"/>
    </source>
</evidence>
<dbReference type="GO" id="GO:0030134">
    <property type="term" value="C:COPII-coated ER to Golgi transport vesicle"/>
    <property type="evidence" value="ECO:0000318"/>
    <property type="project" value="GO_Central"/>
</dbReference>
<dbReference type="Pfam" id="PF13850">
    <property type="entry name" value="ERGIC_N"/>
    <property type="match status" value="1"/>
</dbReference>
<reference evidence="8 9" key="1">
    <citation type="journal article" date="2007" name="Science">
        <title>The Chlamydomonas genome reveals the evolution of key animal and plant functions.</title>
        <authorList>
            <person name="Merchant S.S."/>
            <person name="Prochnik S.E."/>
            <person name="Vallon O."/>
            <person name="Harris E.H."/>
            <person name="Karpowicz S.J."/>
            <person name="Witman G.B."/>
            <person name="Terry A."/>
            <person name="Salamov A."/>
            <person name="Fritz-Laylin L.K."/>
            <person name="Marechal-Drouard L."/>
            <person name="Marshall W.F."/>
            <person name="Qu L.H."/>
            <person name="Nelson D.R."/>
            <person name="Sanderfoot A.A."/>
            <person name="Spalding M.H."/>
            <person name="Kapitonov V.V."/>
            <person name="Ren Q."/>
            <person name="Ferris P."/>
            <person name="Lindquist E."/>
            <person name="Shapiro H."/>
            <person name="Lucas S.M."/>
            <person name="Grimwood J."/>
            <person name="Schmutz J."/>
            <person name="Cardol P."/>
            <person name="Cerutti H."/>
            <person name="Chanfreau G."/>
            <person name="Chen C.L."/>
            <person name="Cognat V."/>
            <person name="Croft M.T."/>
            <person name="Dent R."/>
            <person name="Dutcher S."/>
            <person name="Fernandez E."/>
            <person name="Fukuzawa H."/>
            <person name="Gonzalez-Ballester D."/>
            <person name="Gonzalez-Halphen D."/>
            <person name="Hallmann A."/>
            <person name="Hanikenne M."/>
            <person name="Hippler M."/>
            <person name="Inwood W."/>
            <person name="Jabbari K."/>
            <person name="Kalanon M."/>
            <person name="Kuras R."/>
            <person name="Lefebvre P.A."/>
            <person name="Lemaire S.D."/>
            <person name="Lobanov A.V."/>
            <person name="Lohr M."/>
            <person name="Manuell A."/>
            <person name="Meier I."/>
            <person name="Mets L."/>
            <person name="Mittag M."/>
            <person name="Mittelmeier T."/>
            <person name="Moroney J.V."/>
            <person name="Moseley J."/>
            <person name="Napoli C."/>
            <person name="Nedelcu A.M."/>
            <person name="Niyogi K."/>
            <person name="Novoselov S.V."/>
            <person name="Paulsen I.T."/>
            <person name="Pazour G."/>
            <person name="Purton S."/>
            <person name="Ral J.P."/>
            <person name="Riano-Pachon D.M."/>
            <person name="Riekhof W."/>
            <person name="Rymarquis L."/>
            <person name="Schroda M."/>
            <person name="Stern D."/>
            <person name="Umen J."/>
            <person name="Willows R."/>
            <person name="Wilson N."/>
            <person name="Zimmer S.L."/>
            <person name="Allmer J."/>
            <person name="Balk J."/>
            <person name="Bisova K."/>
            <person name="Chen C.J."/>
            <person name="Elias M."/>
            <person name="Gendler K."/>
            <person name="Hauser C."/>
            <person name="Lamb M.R."/>
            <person name="Ledford H."/>
            <person name="Long J.C."/>
            <person name="Minagawa J."/>
            <person name="Page M.D."/>
            <person name="Pan J."/>
            <person name="Pootakham W."/>
            <person name="Roje S."/>
            <person name="Rose A."/>
            <person name="Stahlberg E."/>
            <person name="Terauchi A.M."/>
            <person name="Yang P."/>
            <person name="Ball S."/>
            <person name="Bowler C."/>
            <person name="Dieckmann C.L."/>
            <person name="Gladyshev V.N."/>
            <person name="Green P."/>
            <person name="Jorgensen R."/>
            <person name="Mayfield S."/>
            <person name="Mueller-Roeber B."/>
            <person name="Rajamani S."/>
            <person name="Sayre R.T."/>
            <person name="Brokstein P."/>
            <person name="Dubchak I."/>
            <person name="Goodstein D."/>
            <person name="Hornick L."/>
            <person name="Huang Y.W."/>
            <person name="Jhaveri J."/>
            <person name="Luo Y."/>
            <person name="Martinez D."/>
            <person name="Ngau W.C."/>
            <person name="Otillar B."/>
            <person name="Poliakov A."/>
            <person name="Porter A."/>
            <person name="Szajkowski L."/>
            <person name="Werner G."/>
            <person name="Zhou K."/>
            <person name="Grigoriev I.V."/>
            <person name="Rokhsar D.S."/>
            <person name="Grossman A.R."/>
        </authorList>
    </citation>
    <scope>NUCLEOTIDE SEQUENCE [LARGE SCALE GENOMIC DNA]</scope>
    <source>
        <strain evidence="9">CC-503</strain>
    </source>
</reference>
<dbReference type="STRING" id="3055.A0A2K3E2I4"/>
<evidence type="ECO:0000256" key="6">
    <source>
        <dbReference type="SAM" id="Phobius"/>
    </source>
</evidence>
<protein>
    <recommendedName>
        <fullName evidence="7">Thioredoxin domain-containing protein</fullName>
    </recommendedName>
</protein>
<organism evidence="8 9">
    <name type="scientific">Chlamydomonas reinhardtii</name>
    <name type="common">Chlamydomonas smithii</name>
    <dbReference type="NCBI Taxonomy" id="3055"/>
    <lineage>
        <taxon>Eukaryota</taxon>
        <taxon>Viridiplantae</taxon>
        <taxon>Chlorophyta</taxon>
        <taxon>core chlorophytes</taxon>
        <taxon>Chlorophyceae</taxon>
        <taxon>CS clade</taxon>
        <taxon>Chlamydomonadales</taxon>
        <taxon>Chlamydomonadaceae</taxon>
        <taxon>Chlamydomonas</taxon>
    </lineage>
</organism>
<evidence type="ECO:0000313" key="8">
    <source>
        <dbReference type="EMBL" id="PNW86991.1"/>
    </source>
</evidence>
<gene>
    <name evidence="8" type="ORF">CHLRE_02g104350v5</name>
</gene>
<dbReference type="PANTHER" id="PTHR10984">
    <property type="entry name" value="ENDOPLASMIC RETICULUM-GOLGI INTERMEDIATE COMPARTMENT PROTEIN"/>
    <property type="match status" value="1"/>
</dbReference>
<dbReference type="GO" id="GO:0005783">
    <property type="term" value="C:endoplasmic reticulum"/>
    <property type="evidence" value="ECO:0000318"/>
    <property type="project" value="GO_Central"/>
</dbReference>
<feature type="domain" description="Thioredoxin" evidence="7">
    <location>
        <begin position="131"/>
        <end position="268"/>
    </location>
</feature>
<keyword evidence="3" id="KW-0732">Signal</keyword>
<comment type="subcellular location">
    <subcellularLocation>
        <location evidence="1">Membrane</location>
        <topology evidence="1">Single-pass membrane protein</topology>
    </subcellularLocation>
</comment>
<dbReference type="Pfam" id="PF00085">
    <property type="entry name" value="Thioredoxin"/>
    <property type="match status" value="1"/>
</dbReference>
<feature type="transmembrane region" description="Helical" evidence="6">
    <location>
        <begin position="435"/>
        <end position="460"/>
    </location>
</feature>
<sequence length="476" mass="53633">MVRLFSRLKAIDFFKKIPSDLTEATLTGAWLSIVAAVLMILLFVAELSAFLSTTTSSQLVVDRSPQNELLKLNFNISFPALSCEFATVDVSDSLGTKRMNLTKTVRKVPITLDMERQHQGAAVEDTAHKVGPKYDAEGHFDEEPDIDITVPLSHENFEATLARYPIAVINFYAPWCHWCQRLEPTWEAATKEVHDKYPEWDGRVRFAKVDCTAEVDLCRQHFIQGFPSIRVFRKGHDDIYIGGMHEHEAYMGDRTKDALVAFADSLVPSAGQPHRKLAGLSAAPKTPGCNLAGFVMVKKVPGTVHFVARSEGHSFDHTWMNMTHMIHSFHVGTRPSPRKYQQLKRLHPAGLTADWADKLHDQLFVSEHTQSTHEHYLQVVLTTIEPRHSRHTGNYDAYEYTAHSHSYQSDSIPSARFTYDLSPIQILVHETSKPWYQFLTTSCAIIGGVFTVAGILDALLYQSFKVVKKLNLGKQG</sequence>
<evidence type="ECO:0000256" key="2">
    <source>
        <dbReference type="ARBA" id="ARBA00022692"/>
    </source>
</evidence>
<dbReference type="FunFam" id="3.40.30.10:FF:000174">
    <property type="entry name" value="Protein disulfide-isomerase 5-4"/>
    <property type="match status" value="1"/>
</dbReference>
<accession>A0A2K3E2I4</accession>
<dbReference type="Proteomes" id="UP000006906">
    <property type="component" value="Chromosome 2"/>
</dbReference>
<evidence type="ECO:0000259" key="7">
    <source>
        <dbReference type="PROSITE" id="PS51352"/>
    </source>
</evidence>
<dbReference type="ExpressionAtlas" id="A0A2K3E2I4">
    <property type="expression patterns" value="baseline and differential"/>
</dbReference>
<name>A0A2K3E2I4_CHLRE</name>
<dbReference type="GO" id="GO:0016020">
    <property type="term" value="C:membrane"/>
    <property type="evidence" value="ECO:0007669"/>
    <property type="project" value="UniProtKB-SubCell"/>
</dbReference>
<dbReference type="OrthoDB" id="72053at2759"/>
<dbReference type="InterPro" id="IPR045888">
    <property type="entry name" value="Erv"/>
</dbReference>
<keyword evidence="2 6" id="KW-0812">Transmembrane</keyword>
<dbReference type="InterPro" id="IPR039542">
    <property type="entry name" value="Erv_N"/>
</dbReference>
<dbReference type="InParanoid" id="A0A2K3E2I4"/>
<dbReference type="AlphaFoldDB" id="A0A2K3E2I4"/>
<dbReference type="InterPro" id="IPR012936">
    <property type="entry name" value="Erv_C"/>
</dbReference>
<dbReference type="Gene3D" id="3.40.30.10">
    <property type="entry name" value="Glutaredoxin"/>
    <property type="match status" value="1"/>
</dbReference>
<keyword evidence="4 6" id="KW-1133">Transmembrane helix</keyword>
<evidence type="ECO:0000313" key="9">
    <source>
        <dbReference type="Proteomes" id="UP000006906"/>
    </source>
</evidence>
<evidence type="ECO:0000256" key="3">
    <source>
        <dbReference type="ARBA" id="ARBA00022729"/>
    </source>
</evidence>
<dbReference type="GeneID" id="5725538"/>
<dbReference type="RefSeq" id="XP_042927406.1">
    <property type="nucleotide sequence ID" value="XM_043059772.1"/>
</dbReference>
<dbReference type="PROSITE" id="PS51352">
    <property type="entry name" value="THIOREDOXIN_2"/>
    <property type="match status" value="1"/>
</dbReference>
<dbReference type="PANTHER" id="PTHR10984:SF37">
    <property type="entry name" value="PROTEIN DISULFIDE-ISOMERASE 5-3"/>
    <property type="match status" value="1"/>
</dbReference>
<keyword evidence="9" id="KW-1185">Reference proteome</keyword>
<dbReference type="SUPFAM" id="SSF52833">
    <property type="entry name" value="Thioredoxin-like"/>
    <property type="match status" value="1"/>
</dbReference>
<feature type="transmembrane region" description="Helical" evidence="6">
    <location>
        <begin position="21"/>
        <end position="45"/>
    </location>
</feature>
<evidence type="ECO:0000256" key="1">
    <source>
        <dbReference type="ARBA" id="ARBA00004167"/>
    </source>
</evidence>
<keyword evidence="5 6" id="KW-0472">Membrane</keyword>
<dbReference type="InterPro" id="IPR013766">
    <property type="entry name" value="Thioredoxin_domain"/>
</dbReference>
<dbReference type="CDD" id="cd02961">
    <property type="entry name" value="PDI_a_family"/>
    <property type="match status" value="1"/>
</dbReference>
<dbReference type="EMBL" id="CM008963">
    <property type="protein sequence ID" value="PNW86991.1"/>
    <property type="molecule type" value="Genomic_DNA"/>
</dbReference>
<dbReference type="Gramene" id="PNW86991">
    <property type="protein sequence ID" value="PNW86991"/>
    <property type="gene ID" value="CHLRE_02g104350v5"/>
</dbReference>
<proteinExistence type="predicted"/>
<evidence type="ECO:0000256" key="5">
    <source>
        <dbReference type="ARBA" id="ARBA00023136"/>
    </source>
</evidence>
<dbReference type="FunCoup" id="A0A2K3E2I4">
    <property type="interactions" value="971"/>
</dbReference>